<gene>
    <name evidence="1" type="ORF">NQ176_g3188</name>
</gene>
<organism evidence="1 2">
    <name type="scientific">Zarea fungicola</name>
    <dbReference type="NCBI Taxonomy" id="93591"/>
    <lineage>
        <taxon>Eukaryota</taxon>
        <taxon>Fungi</taxon>
        <taxon>Dikarya</taxon>
        <taxon>Ascomycota</taxon>
        <taxon>Pezizomycotina</taxon>
        <taxon>Sordariomycetes</taxon>
        <taxon>Hypocreomycetidae</taxon>
        <taxon>Hypocreales</taxon>
        <taxon>Cordycipitaceae</taxon>
        <taxon>Zarea</taxon>
    </lineage>
</organism>
<accession>A0ACC1NMA1</accession>
<evidence type="ECO:0000313" key="2">
    <source>
        <dbReference type="Proteomes" id="UP001143910"/>
    </source>
</evidence>
<reference evidence="1" key="1">
    <citation type="submission" date="2022-08" db="EMBL/GenBank/DDBJ databases">
        <title>Genome Sequence of Lecanicillium fungicola.</title>
        <authorList>
            <person name="Buettner E."/>
        </authorList>
    </citation>
    <scope>NUCLEOTIDE SEQUENCE</scope>
    <source>
        <strain evidence="1">Babe33</strain>
    </source>
</reference>
<dbReference type="Proteomes" id="UP001143910">
    <property type="component" value="Unassembled WGS sequence"/>
</dbReference>
<keyword evidence="2" id="KW-1185">Reference proteome</keyword>
<sequence length="115" mass="13792">METPTSSSSTRRFLSSAMKEETILFLAQCFALPVAQGLVEYKRRENHWPEGKKGWFRLALIGLFLWIFEAAAVSKNEERKEQERKEQERNEQKYEQERYEDEKVNHYRDVDEDMV</sequence>
<dbReference type="EMBL" id="JANJQO010000274">
    <property type="protein sequence ID" value="KAJ2979539.1"/>
    <property type="molecule type" value="Genomic_DNA"/>
</dbReference>
<evidence type="ECO:0000313" key="1">
    <source>
        <dbReference type="EMBL" id="KAJ2979539.1"/>
    </source>
</evidence>
<comment type="caution">
    <text evidence="1">The sequence shown here is derived from an EMBL/GenBank/DDBJ whole genome shotgun (WGS) entry which is preliminary data.</text>
</comment>
<proteinExistence type="predicted"/>
<name>A0ACC1NMA1_9HYPO</name>
<protein>
    <submittedName>
        <fullName evidence="1">Uncharacterized protein</fullName>
    </submittedName>
</protein>